<keyword evidence="9 11" id="KW-0486">Methionine biosynthesis</keyword>
<dbReference type="InterPro" id="IPR014710">
    <property type="entry name" value="RmlC-like_jellyroll"/>
</dbReference>
<dbReference type="PANTHER" id="PTHR23418:SF0">
    <property type="entry name" value="ACIREDUCTONE DIOXYGENASE"/>
    <property type="match status" value="1"/>
</dbReference>
<dbReference type="Pfam" id="PF04982">
    <property type="entry name" value="TM_HPP"/>
    <property type="match status" value="1"/>
</dbReference>
<feature type="binding site" evidence="11">
    <location>
        <position position="371"/>
    </location>
    <ligand>
        <name>Fe(2+)</name>
        <dbReference type="ChEBI" id="CHEBI:29033"/>
        <note>for iron-dependent acireductone dioxygenase activity</note>
    </ligand>
</feature>
<dbReference type="InterPro" id="IPR004313">
    <property type="entry name" value="ARD"/>
</dbReference>
<comment type="caution">
    <text evidence="15">The sequence shown here is derived from an EMBL/GenBank/DDBJ whole genome shotgun (WGS) entry which is preliminary data.</text>
</comment>
<dbReference type="GO" id="GO:0005634">
    <property type="term" value="C:nucleus"/>
    <property type="evidence" value="ECO:0007669"/>
    <property type="project" value="UniProtKB-SubCell"/>
</dbReference>
<comment type="similarity">
    <text evidence="11">Belongs to the acireductone dioxygenase (ARD) family.</text>
</comment>
<protein>
    <recommendedName>
        <fullName evidence="11">Acireductone dioxygenase</fullName>
    </recommendedName>
    <alternativeName>
        <fullName evidence="11">Acireductone dioxygenase (Fe(2+)-requiring)</fullName>
        <shortName evidence="11">ARD'</shortName>
        <shortName evidence="11">Fe-ARD</shortName>
        <ecNumber evidence="11">1.13.11.54</ecNumber>
    </alternativeName>
    <alternativeName>
        <fullName evidence="11">Acireductone dioxygenase (Ni(2+)-requiring)</fullName>
        <shortName evidence="11">ARD</shortName>
        <shortName evidence="11">Ni-ARD</shortName>
        <ecNumber evidence="11">1.13.11.53</ecNumber>
    </alternativeName>
</protein>
<dbReference type="HAMAP" id="MF_03154">
    <property type="entry name" value="Salvage_MtnD_euk"/>
    <property type="match status" value="1"/>
</dbReference>
<feature type="binding site" evidence="11">
    <location>
        <position position="371"/>
    </location>
    <ligand>
        <name>Ni(2+)</name>
        <dbReference type="ChEBI" id="CHEBI:49786"/>
        <note>for nickel-dependent acireductone dioxygenase activity</note>
    </ligand>
</feature>
<feature type="binding site" evidence="11">
    <location>
        <position position="367"/>
    </location>
    <ligand>
        <name>Ni(2+)</name>
        <dbReference type="ChEBI" id="CHEBI:49786"/>
        <note>for nickel-dependent acireductone dioxygenase activity</note>
    </ligand>
</feature>
<evidence type="ECO:0000256" key="6">
    <source>
        <dbReference type="ARBA" id="ARBA00022964"/>
    </source>
</evidence>
<comment type="cofactor">
    <cofactor evidence="11">
        <name>Fe(2+)</name>
        <dbReference type="ChEBI" id="CHEBI:29033"/>
    </cofactor>
    <cofactor evidence="11">
        <name>Ni(2+)</name>
        <dbReference type="ChEBI" id="CHEBI:49786"/>
    </cofactor>
    <text evidence="11">Binds either 1 Fe or Ni cation per monomer. Iron-binding promotes an acireductone dioxygenase reaction producing 2-keto-4-methylthiobutyrate, while nickel-binding promotes an acireductone dioxygenase reaction producing 3-(methylsulfanyl)propanoate.</text>
</comment>
<dbReference type="GO" id="GO:0019509">
    <property type="term" value="P:L-methionine salvage from methylthioadenosine"/>
    <property type="evidence" value="ECO:0007669"/>
    <property type="project" value="UniProtKB-UniRule"/>
</dbReference>
<evidence type="ECO:0000313" key="16">
    <source>
        <dbReference type="Proteomes" id="UP001175353"/>
    </source>
</evidence>
<evidence type="ECO:0000256" key="12">
    <source>
        <dbReference type="SAM" id="MobiDB-lite"/>
    </source>
</evidence>
<evidence type="ECO:0000313" key="15">
    <source>
        <dbReference type="EMBL" id="KAK0994496.1"/>
    </source>
</evidence>
<comment type="catalytic activity">
    <reaction evidence="11">
        <text>1,2-dihydroxy-5-(methylsulfanyl)pent-1-en-3-one + O2 = 3-(methylsulfanyl)propanoate + CO + formate + 2 H(+)</text>
        <dbReference type="Rhea" id="RHEA:14161"/>
        <dbReference type="ChEBI" id="CHEBI:15378"/>
        <dbReference type="ChEBI" id="CHEBI:15379"/>
        <dbReference type="ChEBI" id="CHEBI:15740"/>
        <dbReference type="ChEBI" id="CHEBI:17245"/>
        <dbReference type="ChEBI" id="CHEBI:49016"/>
        <dbReference type="ChEBI" id="CHEBI:49252"/>
        <dbReference type="EC" id="1.13.11.53"/>
    </reaction>
</comment>
<keyword evidence="13" id="KW-0812">Transmembrane</keyword>
<dbReference type="PANTHER" id="PTHR23418">
    <property type="entry name" value="ACIREDUCTONE DIOXYGENASE"/>
    <property type="match status" value="1"/>
</dbReference>
<accession>A0AAN6KPG7</accession>
<comment type="pathway">
    <text evidence="11">Amino-acid biosynthesis; L-methionine biosynthesis via salvage pathway; L-methionine from S-methyl-5-thio-alpha-D-ribose 1-phosphate: step 5/6.</text>
</comment>
<dbReference type="EC" id="1.13.11.53" evidence="11"/>
<feature type="compositionally biased region" description="Basic and acidic residues" evidence="12">
    <location>
        <begin position="446"/>
        <end position="467"/>
    </location>
</feature>
<feature type="binding site" evidence="11">
    <location>
        <position position="367"/>
    </location>
    <ligand>
        <name>Fe(2+)</name>
        <dbReference type="ChEBI" id="CHEBI:29033"/>
        <note>for iron-dependent acireductone dioxygenase activity</note>
    </ligand>
</feature>
<keyword evidence="3 11" id="KW-0533">Nickel</keyword>
<dbReference type="GO" id="GO:0010308">
    <property type="term" value="F:acireductone dioxygenase (Ni2+-requiring) activity"/>
    <property type="evidence" value="ECO:0007669"/>
    <property type="project" value="UniProtKB-UniRule"/>
</dbReference>
<feature type="region of interest" description="Disordered" evidence="12">
    <location>
        <begin position="446"/>
        <end position="480"/>
    </location>
</feature>
<feature type="transmembrane region" description="Helical" evidence="13">
    <location>
        <begin position="72"/>
        <end position="92"/>
    </location>
</feature>
<evidence type="ECO:0000256" key="1">
    <source>
        <dbReference type="ARBA" id="ARBA00000428"/>
    </source>
</evidence>
<dbReference type="GO" id="GO:0010309">
    <property type="term" value="F:acireductone dioxygenase [iron(II)-requiring] activity"/>
    <property type="evidence" value="ECO:0007669"/>
    <property type="project" value="UniProtKB-UniRule"/>
</dbReference>
<evidence type="ECO:0000256" key="3">
    <source>
        <dbReference type="ARBA" id="ARBA00022596"/>
    </source>
</evidence>
<proteinExistence type="inferred from homology"/>
<evidence type="ECO:0000256" key="2">
    <source>
        <dbReference type="ARBA" id="ARBA00022490"/>
    </source>
</evidence>
<keyword evidence="8 11" id="KW-0408">Iron</keyword>
<keyword evidence="10 11" id="KW-0539">Nucleus</keyword>
<feature type="region of interest" description="Disordered" evidence="12">
    <location>
        <begin position="220"/>
        <end position="245"/>
    </location>
</feature>
<keyword evidence="5 11" id="KW-0479">Metal-binding</keyword>
<keyword evidence="13" id="KW-1133">Transmembrane helix</keyword>
<dbReference type="EMBL" id="JAUJLE010000055">
    <property type="protein sequence ID" value="KAK0994496.1"/>
    <property type="molecule type" value="Genomic_DNA"/>
</dbReference>
<feature type="binding site" evidence="11">
    <location>
        <position position="365"/>
    </location>
    <ligand>
        <name>Ni(2+)</name>
        <dbReference type="ChEBI" id="CHEBI:49786"/>
        <note>for nickel-dependent acireductone dioxygenase activity</note>
    </ligand>
</feature>
<dbReference type="CDD" id="cd02232">
    <property type="entry name" value="cupin_ARD"/>
    <property type="match status" value="1"/>
</dbReference>
<evidence type="ECO:0000256" key="5">
    <source>
        <dbReference type="ARBA" id="ARBA00022723"/>
    </source>
</evidence>
<keyword evidence="6 11" id="KW-0223">Dioxygenase</keyword>
<feature type="transmembrane region" description="Helical" evidence="13">
    <location>
        <begin position="175"/>
        <end position="201"/>
    </location>
</feature>
<dbReference type="InterPro" id="IPR058581">
    <property type="entry name" value="TM_HPP"/>
</dbReference>
<evidence type="ECO:0000256" key="4">
    <source>
        <dbReference type="ARBA" id="ARBA00022605"/>
    </source>
</evidence>
<dbReference type="Gene3D" id="2.60.120.10">
    <property type="entry name" value="Jelly Rolls"/>
    <property type="match status" value="1"/>
</dbReference>
<dbReference type="Pfam" id="PF03079">
    <property type="entry name" value="ARD"/>
    <property type="match status" value="1"/>
</dbReference>
<dbReference type="GO" id="GO:0005737">
    <property type="term" value="C:cytoplasm"/>
    <property type="evidence" value="ECO:0007669"/>
    <property type="project" value="UniProtKB-SubCell"/>
</dbReference>
<dbReference type="SUPFAM" id="SSF51182">
    <property type="entry name" value="RmlC-like cupins"/>
    <property type="match status" value="1"/>
</dbReference>
<evidence type="ECO:0000256" key="9">
    <source>
        <dbReference type="ARBA" id="ARBA00023167"/>
    </source>
</evidence>
<dbReference type="GO" id="GO:0005506">
    <property type="term" value="F:iron ion binding"/>
    <property type="evidence" value="ECO:0007669"/>
    <property type="project" value="UniProtKB-UniRule"/>
</dbReference>
<evidence type="ECO:0000256" key="7">
    <source>
        <dbReference type="ARBA" id="ARBA00023002"/>
    </source>
</evidence>
<organism evidence="15 16">
    <name type="scientific">Friedmanniomyces endolithicus</name>
    <dbReference type="NCBI Taxonomy" id="329885"/>
    <lineage>
        <taxon>Eukaryota</taxon>
        <taxon>Fungi</taxon>
        <taxon>Dikarya</taxon>
        <taxon>Ascomycota</taxon>
        <taxon>Pezizomycotina</taxon>
        <taxon>Dothideomycetes</taxon>
        <taxon>Dothideomycetidae</taxon>
        <taxon>Mycosphaerellales</taxon>
        <taxon>Teratosphaeriaceae</taxon>
        <taxon>Friedmanniomyces</taxon>
    </lineage>
</organism>
<feature type="binding site" evidence="11">
    <location>
        <position position="365"/>
    </location>
    <ligand>
        <name>Fe(2+)</name>
        <dbReference type="ChEBI" id="CHEBI:29033"/>
        <note>for iron-dependent acireductone dioxygenase activity</note>
    </ligand>
</feature>
<keyword evidence="4 11" id="KW-0028">Amino-acid biosynthesis</keyword>
<feature type="transmembrane region" description="Helical" evidence="13">
    <location>
        <begin position="45"/>
        <end position="66"/>
    </location>
</feature>
<comment type="subcellular location">
    <subcellularLocation>
        <location evidence="11">Cytoplasm</location>
    </subcellularLocation>
    <subcellularLocation>
        <location evidence="11">Nucleus</location>
    </subcellularLocation>
</comment>
<evidence type="ECO:0000259" key="14">
    <source>
        <dbReference type="Pfam" id="PF04982"/>
    </source>
</evidence>
<dbReference type="EC" id="1.13.11.54" evidence="11"/>
<feature type="binding site" evidence="11">
    <location>
        <position position="410"/>
    </location>
    <ligand>
        <name>Fe(2+)</name>
        <dbReference type="ChEBI" id="CHEBI:29033"/>
        <note>for iron-dependent acireductone dioxygenase activity</note>
    </ligand>
</feature>
<dbReference type="InterPro" id="IPR027496">
    <property type="entry name" value="ARD_euk"/>
</dbReference>
<feature type="transmembrane region" description="Helical" evidence="13">
    <location>
        <begin position="135"/>
        <end position="155"/>
    </location>
</feature>
<evidence type="ECO:0000256" key="8">
    <source>
        <dbReference type="ARBA" id="ARBA00023004"/>
    </source>
</evidence>
<sequence>MDGSYLHELLNFDIDRYLNPYIPHSRPFRHFLGYRSKPHIDPPAVVKWPLTFISTLAGLCLVAGIFNYGPAIAALHPPVMIASFGASAILEYNTIRSPLAQPRNIIIGHALSAVVGVGVSKLFQLNPTFFANYSWVSAAVGCACASVVMSMTNTVHPPGGATAVLASAEASVVRLGWMFVPLIILASALMTTVACLLNNILRQYPVCWWTPEDVGSKLRKEVQKDGKRDPNELERQDSETDSGVKERGAFLERRACIYVNDNIQRPSVPQHLCRPTPPITPATKMKAYYYDNAPGDQRQPHDSGRPLSPAALSDLGIHHYHFPDDLASVDRIAHERHYKNRDQIEISPSTLPDYETKVKTFFDEHLHEDEEIRYIMAGGGYFDVRNEGDEWVRIRLEKGDLMIMPAGIYHRFTTDEQNYTKAMRLFKEDPKWTPLKRGTETDSNEFRRDYLKMRDREADSMPEKQRDGALGSIPDAQRMT</sequence>
<name>A0AAN6KPG7_9PEZI</name>
<dbReference type="FunFam" id="2.60.120.10:FF:000079">
    <property type="entry name" value="1,2-dihydroxy-3-keto-5-methylthiopentene dioxygenase"/>
    <property type="match status" value="1"/>
</dbReference>
<comment type="catalytic activity">
    <reaction evidence="1 11">
        <text>1,2-dihydroxy-5-(methylsulfanyl)pent-1-en-3-one + O2 = 4-methylsulfanyl-2-oxobutanoate + formate + 2 H(+)</text>
        <dbReference type="Rhea" id="RHEA:24504"/>
        <dbReference type="ChEBI" id="CHEBI:15378"/>
        <dbReference type="ChEBI" id="CHEBI:15379"/>
        <dbReference type="ChEBI" id="CHEBI:15740"/>
        <dbReference type="ChEBI" id="CHEBI:16723"/>
        <dbReference type="ChEBI" id="CHEBI:49252"/>
        <dbReference type="EC" id="1.13.11.54"/>
    </reaction>
</comment>
<dbReference type="GO" id="GO:0016151">
    <property type="term" value="F:nickel cation binding"/>
    <property type="evidence" value="ECO:0007669"/>
    <property type="project" value="UniProtKB-UniRule"/>
</dbReference>
<comment type="function">
    <text evidence="11">Catalyzes 2 different reactions between oxygen and the acireductone 1,2-dihydroxy-3-keto-5-methylthiopentene (DHK-MTPene) depending upon the metal bound in the active site. Fe-containing acireductone dioxygenase (Fe-ARD) produces formate and 2-keto-4-methylthiobutyrate (KMTB), the alpha-ketoacid precursor of methionine in the methionine recycle pathway. Ni-containing acireductone dioxygenase (Ni-ARD) produces methylthiopropionate, carbon monoxide and formate, and does not lie on the methionine recycle pathway.</text>
</comment>
<gene>
    <name evidence="15" type="primary">ADI1_4</name>
    <name evidence="11" type="synonym">ADI1</name>
    <name evidence="15" type="ORF">LTR91_007564</name>
</gene>
<evidence type="ECO:0000256" key="13">
    <source>
        <dbReference type="SAM" id="Phobius"/>
    </source>
</evidence>
<reference evidence="15" key="1">
    <citation type="submission" date="2023-06" db="EMBL/GenBank/DDBJ databases">
        <title>Black Yeasts Isolated from many extreme environments.</title>
        <authorList>
            <person name="Coleine C."/>
            <person name="Stajich J.E."/>
            <person name="Selbmann L."/>
        </authorList>
    </citation>
    <scope>NUCLEOTIDE SEQUENCE</scope>
    <source>
        <strain evidence="15">CCFEE 5200</strain>
    </source>
</reference>
<keyword evidence="13" id="KW-0472">Membrane</keyword>
<feature type="domain" description="HPP transmembrane region" evidence="14">
    <location>
        <begin position="44"/>
        <end position="205"/>
    </location>
</feature>
<evidence type="ECO:0000256" key="10">
    <source>
        <dbReference type="ARBA" id="ARBA00023242"/>
    </source>
</evidence>
<dbReference type="AlphaFoldDB" id="A0AAN6KPG7"/>
<feature type="transmembrane region" description="Helical" evidence="13">
    <location>
        <begin position="104"/>
        <end position="123"/>
    </location>
</feature>
<keyword evidence="16" id="KW-1185">Reference proteome</keyword>
<feature type="binding site" evidence="11">
    <location>
        <position position="410"/>
    </location>
    <ligand>
        <name>Ni(2+)</name>
        <dbReference type="ChEBI" id="CHEBI:49786"/>
        <note>for nickel-dependent acireductone dioxygenase activity</note>
    </ligand>
</feature>
<keyword evidence="7 11" id="KW-0560">Oxidoreductase</keyword>
<dbReference type="Proteomes" id="UP001175353">
    <property type="component" value="Unassembled WGS sequence"/>
</dbReference>
<evidence type="ECO:0000256" key="11">
    <source>
        <dbReference type="HAMAP-Rule" id="MF_03154"/>
    </source>
</evidence>
<keyword evidence="2 11" id="KW-0963">Cytoplasm</keyword>
<dbReference type="InterPro" id="IPR011051">
    <property type="entry name" value="RmlC_Cupin_sf"/>
</dbReference>